<organism evidence="1 2">
    <name type="scientific">Nicotiana tabacum</name>
    <name type="common">Common tobacco</name>
    <dbReference type="NCBI Taxonomy" id="4097"/>
    <lineage>
        <taxon>Eukaryota</taxon>
        <taxon>Viridiplantae</taxon>
        <taxon>Streptophyta</taxon>
        <taxon>Embryophyta</taxon>
        <taxon>Tracheophyta</taxon>
        <taxon>Spermatophyta</taxon>
        <taxon>Magnoliopsida</taxon>
        <taxon>eudicotyledons</taxon>
        <taxon>Gunneridae</taxon>
        <taxon>Pentapetalae</taxon>
        <taxon>asterids</taxon>
        <taxon>lamiids</taxon>
        <taxon>Solanales</taxon>
        <taxon>Solanaceae</taxon>
        <taxon>Nicotianoideae</taxon>
        <taxon>Nicotianeae</taxon>
        <taxon>Nicotiana</taxon>
    </lineage>
</organism>
<accession>A0AC58ST99</accession>
<name>A0AC58ST99_TOBAC</name>
<keyword evidence="1" id="KW-1185">Reference proteome</keyword>
<reference evidence="1" key="1">
    <citation type="journal article" date="2014" name="Nat. Commun.">
        <title>The tobacco genome sequence and its comparison with those of tomato and potato.</title>
        <authorList>
            <person name="Sierro N."/>
            <person name="Battey J.N."/>
            <person name="Ouadi S."/>
            <person name="Bakaher N."/>
            <person name="Bovet L."/>
            <person name="Willig A."/>
            <person name="Goepfert S."/>
            <person name="Peitsch M.C."/>
            <person name="Ivanov N.V."/>
        </authorList>
    </citation>
    <scope>NUCLEOTIDE SEQUENCE [LARGE SCALE GENOMIC DNA]</scope>
</reference>
<reference evidence="2" key="2">
    <citation type="submission" date="2025-08" db="UniProtKB">
        <authorList>
            <consortium name="RefSeq"/>
        </authorList>
    </citation>
    <scope>IDENTIFICATION</scope>
    <source>
        <tissue evidence="2">Leaf</tissue>
    </source>
</reference>
<sequence>MTFKDLTEANEVIGYYVVSNKRGLKLDKSDKRRLRYKCQIGCPFKYLISKDGKDQGVKIKTWRDEYDCGEVFENRRATPAALARYFKRKIQNNPKFKIKEMKGKENVLEKLEGSYLDEYNKLEAYAQELRETNPGTDVVIQISKDAMEEGKRRFLRMYVSFEALKSGFKAGLRHFIGLDRTFLKGKCKGMLLVACSQDSCKHFYPLAWAVVDKETKTTWQWFMENLKASLDLKYGESYTFTSDMHKGMLDAVRNVCPQSYHRYCARHIEANWSKKWNTDEMKKLMDLLNYPPVTWCRAYFDTQCKNPMVDNNFTESFNSWILEARHKPIVKMLEDIRVKVMNQLKDRVEEVNSWRGEYNPYAMELYNDYKEMASKCKENFNGDGVFEISEGEDRHTVILEQQRCTCRLWNLFGIPCAHAIRAFLYKKQDPTLGIHWWYSKQAWQLVYQHKLQPVRGKRFWKVEPHQAMDPTPLAKMVGRPKVKRSREKDEARKRQGQWSTSRKGLQVNCSFCGQPNHNKRRCPLANKSKKVQDHTMTNEDQESKNFMVPTPGFKAQDQQSSQNTQQPTQPSSHDTQQPSQQSSQTTQ</sequence>
<gene>
    <name evidence="2" type="primary">LOC107807234</name>
</gene>
<proteinExistence type="predicted"/>
<evidence type="ECO:0000313" key="1">
    <source>
        <dbReference type="Proteomes" id="UP000790787"/>
    </source>
</evidence>
<protein>
    <submittedName>
        <fullName evidence="2">Uncharacterized protein LOC107807234</fullName>
    </submittedName>
</protein>
<dbReference type="Proteomes" id="UP000790787">
    <property type="component" value="Chromosome 16"/>
</dbReference>
<dbReference type="RefSeq" id="XP_075088202.1">
    <property type="nucleotide sequence ID" value="XM_075232101.1"/>
</dbReference>
<evidence type="ECO:0000313" key="2">
    <source>
        <dbReference type="RefSeq" id="XP_075088202.1"/>
    </source>
</evidence>